<dbReference type="Pfam" id="PF20990">
    <property type="entry name" value="DUF2207_C"/>
    <property type="match status" value="1"/>
</dbReference>
<keyword evidence="3" id="KW-0732">Signal</keyword>
<feature type="transmembrane region" description="Helical" evidence="2">
    <location>
        <begin position="262"/>
        <end position="279"/>
    </location>
</feature>
<dbReference type="InterPro" id="IPR048389">
    <property type="entry name" value="YciQ-like_C"/>
</dbReference>
<keyword evidence="2" id="KW-1133">Transmembrane helix</keyword>
<feature type="transmembrane region" description="Helical" evidence="2">
    <location>
        <begin position="514"/>
        <end position="535"/>
    </location>
</feature>
<sequence>MAGLFDKALRIFWLLLVLVSGAAQAADSEVPQGEPEHILSFDTVAHFSPDGSMEVWENIKVLSLGQEIRRGIFRTLPLTWYRQDGKIFNVDYQIKEVLRDGEPESFSLDQAVKALTVRIGSPGHILQPGIYHYEIRYQIGNHFSRFSEWDELYWNVTGNDWSYPIDQASFKLELPDANRYLDSVGKDTRLRSIDVYTGVLGAKDHNARILPNGSVQTTQPLRQGEGLTVAYTWPRSILASASAPQAYSPLAHLLLPTEETRVIWIPTLILIGFCLLWWLKNVTFTRLKMPPVIPLYAMPATLSPGYLRFITQRKYDHVAFSSDLLDLIARRAVAITIKGKKNQGPWFSKSVPKEDQWLSRQPAGNNKRLTANDRQLMNLLFSLDTSHISLGEPNHRPMQKARTWLAKRCEAQQEKLFSKWSKPVHYAAYITLLTLWICAAFFNPTAAVVGIAVLLLLLLSITLFILPWVFLFSPGRTWSPWGPITLVLSLIICPFSLAVSKILLFTVLPLNQFPAGYLGALLTGFLLCVAFGCSIPRYTQQGLNELAIARGLKLYLGTAERQRYQTLYPPDQWVAHFESLLPAALALGVGKTWANTFAQCLKDTGVRSETFGNADWNGVNSFSQSCGSSSSPSTGGSSGSGSSSSGSGSSGGGSSGGGSGGGGGGGW</sequence>
<proteinExistence type="predicted"/>
<evidence type="ECO:0000256" key="3">
    <source>
        <dbReference type="SAM" id="SignalP"/>
    </source>
</evidence>
<dbReference type="Proteomes" id="UP001235341">
    <property type="component" value="Chromosome"/>
</dbReference>
<keyword evidence="7" id="KW-1185">Reference proteome</keyword>
<feature type="transmembrane region" description="Helical" evidence="2">
    <location>
        <begin position="484"/>
        <end position="508"/>
    </location>
</feature>
<dbReference type="InterPro" id="IPR018702">
    <property type="entry name" value="DUF2207"/>
</dbReference>
<accession>A0ABY9PTM7</accession>
<evidence type="ECO:0000259" key="5">
    <source>
        <dbReference type="Pfam" id="PF20990"/>
    </source>
</evidence>
<evidence type="ECO:0000313" key="7">
    <source>
        <dbReference type="Proteomes" id="UP001235341"/>
    </source>
</evidence>
<feature type="transmembrane region" description="Helical" evidence="2">
    <location>
        <begin position="424"/>
        <end position="442"/>
    </location>
</feature>
<keyword evidence="2" id="KW-0472">Membrane</keyword>
<protein>
    <submittedName>
        <fullName evidence="6">DUF2207 domain-containing protein</fullName>
    </submittedName>
</protein>
<feature type="transmembrane region" description="Helical" evidence="2">
    <location>
        <begin position="448"/>
        <end position="472"/>
    </location>
</feature>
<evidence type="ECO:0000259" key="4">
    <source>
        <dbReference type="Pfam" id="PF09972"/>
    </source>
</evidence>
<organism evidence="6 7">
    <name type="scientific">Serratia fonticola</name>
    <dbReference type="NCBI Taxonomy" id="47917"/>
    <lineage>
        <taxon>Bacteria</taxon>
        <taxon>Pseudomonadati</taxon>
        <taxon>Pseudomonadota</taxon>
        <taxon>Gammaproteobacteria</taxon>
        <taxon>Enterobacterales</taxon>
        <taxon>Yersiniaceae</taxon>
        <taxon>Serratia</taxon>
    </lineage>
</organism>
<dbReference type="RefSeq" id="WP_309206288.1">
    <property type="nucleotide sequence ID" value="NZ_CP133586.1"/>
</dbReference>
<evidence type="ECO:0000256" key="1">
    <source>
        <dbReference type="SAM" id="MobiDB-lite"/>
    </source>
</evidence>
<keyword evidence="2" id="KW-0812">Transmembrane</keyword>
<reference evidence="6 7" key="1">
    <citation type="submission" date="2023-08" db="EMBL/GenBank/DDBJ databases">
        <title>Complete Genome and Methylome dissection of Serratia fonticola NEB369.</title>
        <authorList>
            <person name="Fomenkov A."/>
            <person name="Roberts R.D."/>
        </authorList>
    </citation>
    <scope>NUCLEOTIDE SEQUENCE [LARGE SCALE GENOMIC DNA]</scope>
    <source>
        <strain evidence="6 7">NEB369</strain>
    </source>
</reference>
<feature type="domain" description="Predicted membrane protein YciQ-like C-terminal" evidence="5">
    <location>
        <begin position="295"/>
        <end position="597"/>
    </location>
</feature>
<feature type="compositionally biased region" description="Gly residues" evidence="1">
    <location>
        <begin position="648"/>
        <end position="667"/>
    </location>
</feature>
<feature type="region of interest" description="Disordered" evidence="1">
    <location>
        <begin position="627"/>
        <end position="667"/>
    </location>
</feature>
<name>A0ABY9PTM7_SERFO</name>
<feature type="signal peptide" evidence="3">
    <location>
        <begin position="1"/>
        <end position="25"/>
    </location>
</feature>
<feature type="domain" description="DUF2207" evidence="4">
    <location>
        <begin position="38"/>
        <end position="233"/>
    </location>
</feature>
<feature type="compositionally biased region" description="Low complexity" evidence="1">
    <location>
        <begin position="627"/>
        <end position="647"/>
    </location>
</feature>
<dbReference type="EMBL" id="CP133586">
    <property type="protein sequence ID" value="WMT16367.1"/>
    <property type="molecule type" value="Genomic_DNA"/>
</dbReference>
<dbReference type="Pfam" id="PF09972">
    <property type="entry name" value="DUF2207"/>
    <property type="match status" value="1"/>
</dbReference>
<feature type="chain" id="PRO_5045466579" evidence="3">
    <location>
        <begin position="26"/>
        <end position="667"/>
    </location>
</feature>
<gene>
    <name evidence="6" type="ORF">RFB13_08620</name>
</gene>
<evidence type="ECO:0000256" key="2">
    <source>
        <dbReference type="SAM" id="Phobius"/>
    </source>
</evidence>
<evidence type="ECO:0000313" key="6">
    <source>
        <dbReference type="EMBL" id="WMT16367.1"/>
    </source>
</evidence>